<comment type="caution">
    <text evidence="1">The sequence shown here is derived from an EMBL/GenBank/DDBJ whole genome shotgun (WGS) entry which is preliminary data.</text>
</comment>
<proteinExistence type="predicted"/>
<evidence type="ECO:0000313" key="2">
    <source>
        <dbReference type="Proteomes" id="UP001604277"/>
    </source>
</evidence>
<dbReference type="EMBL" id="JBFOLJ010000029">
    <property type="protein sequence ID" value="KAL2458410.1"/>
    <property type="molecule type" value="Genomic_DNA"/>
</dbReference>
<accession>A0ABD1P3H4</accession>
<dbReference type="AlphaFoldDB" id="A0ABD1P3H4"/>
<reference evidence="2" key="1">
    <citation type="submission" date="2024-07" db="EMBL/GenBank/DDBJ databases">
        <title>Two chromosome-level genome assemblies of Korean endemic species Abeliophyllum distichum and Forsythia ovata (Oleaceae).</title>
        <authorList>
            <person name="Jang H."/>
        </authorList>
    </citation>
    <scope>NUCLEOTIDE SEQUENCE [LARGE SCALE GENOMIC DNA]</scope>
</reference>
<keyword evidence="2" id="KW-1185">Reference proteome</keyword>
<evidence type="ECO:0000313" key="1">
    <source>
        <dbReference type="EMBL" id="KAL2458410.1"/>
    </source>
</evidence>
<organism evidence="1 2">
    <name type="scientific">Forsythia ovata</name>
    <dbReference type="NCBI Taxonomy" id="205694"/>
    <lineage>
        <taxon>Eukaryota</taxon>
        <taxon>Viridiplantae</taxon>
        <taxon>Streptophyta</taxon>
        <taxon>Embryophyta</taxon>
        <taxon>Tracheophyta</taxon>
        <taxon>Spermatophyta</taxon>
        <taxon>Magnoliopsida</taxon>
        <taxon>eudicotyledons</taxon>
        <taxon>Gunneridae</taxon>
        <taxon>Pentapetalae</taxon>
        <taxon>asterids</taxon>
        <taxon>lamiids</taxon>
        <taxon>Lamiales</taxon>
        <taxon>Oleaceae</taxon>
        <taxon>Forsythieae</taxon>
        <taxon>Forsythia</taxon>
    </lineage>
</organism>
<protein>
    <submittedName>
        <fullName evidence="1">Protein SMAX1-LIKE 4-like</fullName>
    </submittedName>
</protein>
<sequence>MPGKFKDKSHAMHRQLPQRKEAKITLAFGNSMLSEALVDSKAMNQVRWQLIRGNDLIGKRRLALGIAKSMFVSSDLLVCMNMRMNMNTQNQNLEMLEFDLVEEVDFADTEFVKFLDDRLDERFE</sequence>
<gene>
    <name evidence="1" type="ORF">Fot_55680</name>
</gene>
<dbReference type="Proteomes" id="UP001604277">
    <property type="component" value="Unassembled WGS sequence"/>
</dbReference>
<name>A0ABD1P3H4_9LAMI</name>